<dbReference type="RefSeq" id="XP_022653325.1">
    <property type="nucleotide sequence ID" value="XM_022797590.1"/>
</dbReference>
<keyword evidence="2" id="KW-0472">Membrane</keyword>
<dbReference type="RefSeq" id="XP_022653326.1">
    <property type="nucleotide sequence ID" value="XM_022797591.1"/>
</dbReference>
<dbReference type="GeneID" id="111247052"/>
<dbReference type="EnsemblMetazoa" id="XM_022797590">
    <property type="protein sequence ID" value="XP_022653325"/>
    <property type="gene ID" value="LOC111247052"/>
</dbReference>
<dbReference type="Proteomes" id="UP000594260">
    <property type="component" value="Unplaced"/>
</dbReference>
<dbReference type="RefSeq" id="XP_022653323.1">
    <property type="nucleotide sequence ID" value="XM_022797588.1"/>
</dbReference>
<proteinExistence type="predicted"/>
<evidence type="ECO:0000313" key="3">
    <source>
        <dbReference type="EnsemblMetazoa" id="XP_022653326"/>
    </source>
</evidence>
<feature type="transmembrane region" description="Helical" evidence="2">
    <location>
        <begin position="540"/>
        <end position="564"/>
    </location>
</feature>
<accession>A0A7M7JZJ0</accession>
<keyword evidence="4" id="KW-1185">Reference proteome</keyword>
<dbReference type="AlphaFoldDB" id="A0A7M7JZJ0"/>
<feature type="transmembrane region" description="Helical" evidence="2">
    <location>
        <begin position="440"/>
        <end position="460"/>
    </location>
</feature>
<feature type="transmembrane region" description="Helical" evidence="2">
    <location>
        <begin position="21"/>
        <end position="43"/>
    </location>
</feature>
<feature type="transmembrane region" description="Helical" evidence="2">
    <location>
        <begin position="626"/>
        <end position="645"/>
    </location>
</feature>
<evidence type="ECO:0000256" key="2">
    <source>
        <dbReference type="SAM" id="Phobius"/>
    </source>
</evidence>
<feature type="compositionally biased region" description="Basic and acidic residues" evidence="1">
    <location>
        <begin position="280"/>
        <end position="291"/>
    </location>
</feature>
<feature type="transmembrane region" description="Helical" evidence="2">
    <location>
        <begin position="501"/>
        <end position="519"/>
    </location>
</feature>
<evidence type="ECO:0000256" key="1">
    <source>
        <dbReference type="SAM" id="MobiDB-lite"/>
    </source>
</evidence>
<dbReference type="EnsemblMetazoa" id="XM_022797588">
    <property type="protein sequence ID" value="XP_022653323"/>
    <property type="gene ID" value="LOC111247052"/>
</dbReference>
<dbReference type="RefSeq" id="XP_022653322.1">
    <property type="nucleotide sequence ID" value="XM_022797587.1"/>
</dbReference>
<feature type="transmembrane region" description="Helical" evidence="2">
    <location>
        <begin position="63"/>
        <end position="86"/>
    </location>
</feature>
<organism evidence="3 4">
    <name type="scientific">Varroa destructor</name>
    <name type="common">Honeybee mite</name>
    <dbReference type="NCBI Taxonomy" id="109461"/>
    <lineage>
        <taxon>Eukaryota</taxon>
        <taxon>Metazoa</taxon>
        <taxon>Ecdysozoa</taxon>
        <taxon>Arthropoda</taxon>
        <taxon>Chelicerata</taxon>
        <taxon>Arachnida</taxon>
        <taxon>Acari</taxon>
        <taxon>Parasitiformes</taxon>
        <taxon>Mesostigmata</taxon>
        <taxon>Gamasina</taxon>
        <taxon>Dermanyssoidea</taxon>
        <taxon>Varroidae</taxon>
        <taxon>Varroa</taxon>
    </lineage>
</organism>
<feature type="region of interest" description="Disordered" evidence="1">
    <location>
        <begin position="259"/>
        <end position="329"/>
    </location>
</feature>
<feature type="transmembrane region" description="Helical" evidence="2">
    <location>
        <begin position="148"/>
        <end position="171"/>
    </location>
</feature>
<dbReference type="KEGG" id="vde:111247052"/>
<name>A0A7M7JZJ0_VARDE</name>
<reference evidence="3" key="1">
    <citation type="submission" date="2021-01" db="UniProtKB">
        <authorList>
            <consortium name="EnsemblMetazoa"/>
        </authorList>
    </citation>
    <scope>IDENTIFICATION</scope>
</reference>
<feature type="transmembrane region" description="Helical" evidence="2">
    <location>
        <begin position="98"/>
        <end position="116"/>
    </location>
</feature>
<dbReference type="InParanoid" id="A0A7M7JZJ0"/>
<dbReference type="OrthoDB" id="10612493at2759"/>
<protein>
    <submittedName>
        <fullName evidence="3">Uncharacterized protein</fullName>
    </submittedName>
</protein>
<dbReference type="EnsemblMetazoa" id="XM_022797592">
    <property type="protein sequence ID" value="XP_022653327"/>
    <property type="gene ID" value="LOC111247052"/>
</dbReference>
<keyword evidence="2" id="KW-0812">Transmembrane</keyword>
<keyword evidence="2" id="KW-1133">Transmembrane helix</keyword>
<dbReference type="EnsemblMetazoa" id="XM_022797591">
    <property type="protein sequence ID" value="XP_022653326"/>
    <property type="gene ID" value="LOC111247052"/>
</dbReference>
<dbReference type="RefSeq" id="XP_022653327.1">
    <property type="nucleotide sequence ID" value="XM_022797592.1"/>
</dbReference>
<dbReference type="EnsemblMetazoa" id="XM_022797587">
    <property type="protein sequence ID" value="XP_022653322"/>
    <property type="gene ID" value="LOC111247052"/>
</dbReference>
<sequence length="671" mass="75177">MMRSENRQRVHLRFIRPLNKSVDGSGIFLILLPCMHFLRLYAIKLTSQKEKSLYTCLEWSIRIILWLALLFYGAVGVLSLFTLFAHAKKGTTLLSSEGLHMIVAYETVIVLFGRIFSLRRRQRMNEYLIRLEKSTRSKELPVLRVYRVLLYVLLTLLFIHSACLTFTTSMLQYKVIASEKKVISLPAGNAGAGEEKVAAAAGGAPPIGGADDRLQNGDVIGIKNTGLDVLPDSNVGPGLESEPEVGGFSVLTENDLNSGSLNVKNDDKIQDSPLDFSSMKNRDAHDNRPAEDDPGAQMKSSIDIDGMGDEYAVKDKSDEFGRQRRRKRDYPDDVVELARPAAVIEMSITAQTIEEDEQESFPLSFALTDDDEILPNSRQAANNGNVLSIVRGNRLSRARRGLIDTAIDDSIDNDDINFIELFKPFSLIINGIRYLLIKNIIYLSAILVSCFCVIICQTLIQINQQLSHKIIVAKLSTELLADIRQAYAQCISLLGNVERNFSFFCFLWNWLVFLETLHISRMLYEINATSLYELPTSNTVLWTTFHSIVLVLNLVLTLAFQTILTEAAASARMQALQTVDLVTVGIASVPPNRIKAHQQAELLVSIATIQDPGLTAWDIVSYSRTLGYSILGIAYIVVLAHIQFLRDGKWRTVFGTILQRQDSFRSEFNER</sequence>
<feature type="compositionally biased region" description="Basic and acidic residues" evidence="1">
    <location>
        <begin position="311"/>
        <end position="322"/>
    </location>
</feature>
<evidence type="ECO:0000313" key="4">
    <source>
        <dbReference type="Proteomes" id="UP000594260"/>
    </source>
</evidence>